<dbReference type="AlphaFoldDB" id="C3J813"/>
<dbReference type="eggNOG" id="ENOG502Z7S0">
    <property type="taxonomic scope" value="Bacteria"/>
</dbReference>
<dbReference type="Pfam" id="PF21602">
    <property type="entry name" value="GldM_3rd"/>
    <property type="match status" value="1"/>
</dbReference>
<evidence type="ECO:0000313" key="5">
    <source>
        <dbReference type="EMBL" id="EEN83655.1"/>
    </source>
</evidence>
<dbReference type="Pfam" id="PF21601">
    <property type="entry name" value="GldM_2nd"/>
    <property type="match status" value="1"/>
</dbReference>
<evidence type="ECO:0000259" key="2">
    <source>
        <dbReference type="Pfam" id="PF12081"/>
    </source>
</evidence>
<dbReference type="InterPro" id="IPR022719">
    <property type="entry name" value="Motility-assoc_prot_GldM_C"/>
</dbReference>
<gene>
    <name evidence="5" type="primary">gldM</name>
    <name evidence="5" type="ORF">POREN0001_1256</name>
</gene>
<feature type="domain" description="Gliding motility-associated protein GldM second immunoglobulin-like" evidence="4">
    <location>
        <begin position="318"/>
        <end position="399"/>
    </location>
</feature>
<dbReference type="InterPro" id="IPR048406">
    <property type="entry name" value="GldM_Ig-like-2"/>
</dbReference>
<dbReference type="NCBIfam" id="TIGR03517">
    <property type="entry name" value="GldM_gliding"/>
    <property type="match status" value="1"/>
</dbReference>
<dbReference type="Pfam" id="PF12081">
    <property type="entry name" value="GldM_1st"/>
    <property type="match status" value="1"/>
</dbReference>
<organism evidence="5 6">
    <name type="scientific">Porphyromonas endodontalis (strain ATCC 35406 / DSM 24491 / JCM 8526 / CCUG 16442 / BCRC 14492 / NCTC 13058 / HG 370)</name>
    <name type="common">Bacteroides endodontalis</name>
    <dbReference type="NCBI Taxonomy" id="553175"/>
    <lineage>
        <taxon>Bacteria</taxon>
        <taxon>Pseudomonadati</taxon>
        <taxon>Bacteroidota</taxon>
        <taxon>Bacteroidia</taxon>
        <taxon>Bacteroidales</taxon>
        <taxon>Porphyromonadaceae</taxon>
        <taxon>Porphyromonas</taxon>
    </lineage>
</organism>
<dbReference type="InterPro" id="IPR022720">
    <property type="entry name" value="Motility-assoc_prot_GldM_N"/>
</dbReference>
<evidence type="ECO:0000259" key="1">
    <source>
        <dbReference type="Pfam" id="PF12080"/>
    </source>
</evidence>
<dbReference type="RefSeq" id="WP_004332122.1">
    <property type="nucleotide sequence ID" value="NZ_ACNN01000005.1"/>
</dbReference>
<dbReference type="Proteomes" id="UP000004295">
    <property type="component" value="Unassembled WGS sequence"/>
</dbReference>
<comment type="caution">
    <text evidence="5">The sequence shown here is derived from an EMBL/GenBank/DDBJ whole genome shotgun (WGS) entry which is preliminary data.</text>
</comment>
<reference evidence="5 6" key="1">
    <citation type="submission" date="2009-04" db="EMBL/GenBank/DDBJ databases">
        <authorList>
            <person name="Sebastian Y."/>
            <person name="Madupu R."/>
            <person name="Durkin A.S."/>
            <person name="Torralba M."/>
            <person name="Methe B."/>
            <person name="Sutton G.G."/>
            <person name="Strausberg R.L."/>
            <person name="Nelson K.E."/>
        </authorList>
    </citation>
    <scope>NUCLEOTIDE SEQUENCE [LARGE SCALE GENOMIC DNA]</scope>
    <source>
        <strain evidence="6">ATCC 35406 / BCRC 14492 / JCM 8526 / NCTC 13058 / HG 370</strain>
    </source>
</reference>
<dbReference type="EMBL" id="ACNN01000005">
    <property type="protein sequence ID" value="EEN83655.1"/>
    <property type="molecule type" value="Genomic_DNA"/>
</dbReference>
<feature type="domain" description="Gliding motility-associated protein GldM first immunoglobulin-like" evidence="3">
    <location>
        <begin position="221"/>
        <end position="314"/>
    </location>
</feature>
<sequence>MASGGSSGNRNRQKMINLMYLVFIAMVALNVSSDVLAGFDKVGEGLAQMLATTTERNDRTGMELQLAYNHNPDKAATAFARGKQIQSAADSLYQFIDELKQLIVVKTDGKDGDVNNIDRKDDMNASAAIMLNPLDPKGAQLRSRIEHFRQLAGSMMLDSGKRRAMENILSTQSKGIQPWENSLFEGMPTIAAVTLLTQIQTDLRNVEGEVLSELIRSIDIGDFRVNKIEAQVVPESQIVMSGGTYRAQIVLSSVDSTQQPRIVVNGKELPASSRGVYSVPTGTSGTFPIKGFIEMRRGDGTLEKHEFNSEYTVTAPMASIAPTLMNVLYAGIDNPINIAVPGVAGEAISATMSNGSLTKRGNQWVARPAKVGTEAVISVSARGMDGSVKKVAEQRLRVRSLPDPLPYIEYKDANGVAKRFRGGSLAKRDLLAAGGIKAAIDDDILEVSYSVVRFQLTFFDQMGNAMPEVGQGDRFSERQLSRIRSLSRGKRFYISEVIARGPDGVERKIPPIEVIVK</sequence>
<name>C3J813_POREA</name>
<dbReference type="Pfam" id="PF12080">
    <property type="entry name" value="GldM_4th"/>
    <property type="match status" value="1"/>
</dbReference>
<evidence type="ECO:0000259" key="4">
    <source>
        <dbReference type="Pfam" id="PF21602"/>
    </source>
</evidence>
<protein>
    <submittedName>
        <fullName evidence="5">Gliding motility-associated protein GldM</fullName>
    </submittedName>
</protein>
<dbReference type="InterPro" id="IPR019859">
    <property type="entry name" value="Motility-assoc_prot_GldM"/>
</dbReference>
<accession>C3J813</accession>
<evidence type="ECO:0000313" key="6">
    <source>
        <dbReference type="Proteomes" id="UP000004295"/>
    </source>
</evidence>
<evidence type="ECO:0000259" key="3">
    <source>
        <dbReference type="Pfam" id="PF21601"/>
    </source>
</evidence>
<feature type="domain" description="Gliding motility-associated protein GldM N-terminal" evidence="2">
    <location>
        <begin position="34"/>
        <end position="215"/>
    </location>
</feature>
<keyword evidence="6" id="KW-1185">Reference proteome</keyword>
<dbReference type="InterPro" id="IPR048405">
    <property type="entry name" value="GldM_Ig-like-1"/>
</dbReference>
<dbReference type="STRING" id="553175.POREN0001_1256"/>
<proteinExistence type="predicted"/>
<feature type="domain" description="Gliding motility-associated protein GldM C-terminal" evidence="1">
    <location>
        <begin position="402"/>
        <end position="517"/>
    </location>
</feature>
<dbReference type="GeneID" id="93365570"/>